<keyword evidence="2" id="KW-0378">Hydrolase</keyword>
<dbReference type="InterPro" id="IPR029069">
    <property type="entry name" value="HotDog_dom_sf"/>
</dbReference>
<dbReference type="CDD" id="cd03443">
    <property type="entry name" value="PaaI_thioesterase"/>
    <property type="match status" value="1"/>
</dbReference>
<accession>A0A0B2B1C0</accession>
<evidence type="ECO:0000256" key="1">
    <source>
        <dbReference type="ARBA" id="ARBA00008324"/>
    </source>
</evidence>
<protein>
    <submittedName>
        <fullName evidence="4">Acyl-CoA thioesterase</fullName>
    </submittedName>
</protein>
<comment type="caution">
    <text evidence="4">The sequence shown here is derived from an EMBL/GenBank/DDBJ whole genome shotgun (WGS) entry which is preliminary data.</text>
</comment>
<evidence type="ECO:0000313" key="4">
    <source>
        <dbReference type="EMBL" id="PJJ54319.1"/>
    </source>
</evidence>
<evidence type="ECO:0000313" key="5">
    <source>
        <dbReference type="Proteomes" id="UP000230842"/>
    </source>
</evidence>
<sequence>MTEPTQSPPPATPATPEEVARLSAAAMWAEDHASRSLGMEIVACGPGTATVSMLVREDMVNGWGLCHGGLVASVADSAFALACNSHGMVTLAAGFDVTFVEPARRGDLLVARAREVVVRGRGGLYDVDVVRDRDGAVLAVFRGRSRMTSQTNPALERD</sequence>
<organism evidence="4 5">
    <name type="scientific">Mumia flava</name>
    <dbReference type="NCBI Taxonomy" id="1348852"/>
    <lineage>
        <taxon>Bacteria</taxon>
        <taxon>Bacillati</taxon>
        <taxon>Actinomycetota</taxon>
        <taxon>Actinomycetes</taxon>
        <taxon>Propionibacteriales</taxon>
        <taxon>Nocardioidaceae</taxon>
        <taxon>Mumia</taxon>
    </lineage>
</organism>
<dbReference type="AlphaFoldDB" id="A0A0B2B1C0"/>
<dbReference type="FunFam" id="3.10.129.10:FF:000022">
    <property type="entry name" value="Phenylacetic acid degradation protein"/>
    <property type="match status" value="1"/>
</dbReference>
<dbReference type="NCBIfam" id="TIGR00369">
    <property type="entry name" value="unchar_dom_1"/>
    <property type="match status" value="1"/>
</dbReference>
<dbReference type="InterPro" id="IPR011973">
    <property type="entry name" value="PaaD"/>
</dbReference>
<dbReference type="Proteomes" id="UP000230842">
    <property type="component" value="Unassembled WGS sequence"/>
</dbReference>
<evidence type="ECO:0000256" key="2">
    <source>
        <dbReference type="ARBA" id="ARBA00022801"/>
    </source>
</evidence>
<dbReference type="RefSeq" id="WP_039365039.1">
    <property type="nucleotide sequence ID" value="NZ_PGEZ01000002.1"/>
</dbReference>
<dbReference type="EMBL" id="PGEZ01000002">
    <property type="protein sequence ID" value="PJJ54319.1"/>
    <property type="molecule type" value="Genomic_DNA"/>
</dbReference>
<reference evidence="4 5" key="1">
    <citation type="submission" date="2017-11" db="EMBL/GenBank/DDBJ databases">
        <title>Genomic Encyclopedia of Archaeal and Bacterial Type Strains, Phase II (KMG-II): From Individual Species to Whole Genera.</title>
        <authorList>
            <person name="Goeker M."/>
        </authorList>
    </citation>
    <scope>NUCLEOTIDE SEQUENCE [LARGE SCALE GENOMIC DNA]</scope>
    <source>
        <strain evidence="4 5">DSM 27763</strain>
    </source>
</reference>
<keyword evidence="5" id="KW-1185">Reference proteome</keyword>
<dbReference type="InterPro" id="IPR052723">
    <property type="entry name" value="Acyl-CoA_thioesterase_PaaI"/>
</dbReference>
<evidence type="ECO:0000259" key="3">
    <source>
        <dbReference type="Pfam" id="PF03061"/>
    </source>
</evidence>
<comment type="similarity">
    <text evidence="1">Belongs to the thioesterase PaaI family.</text>
</comment>
<gene>
    <name evidence="4" type="ORF">CLV56_3828</name>
</gene>
<dbReference type="NCBIfam" id="TIGR02286">
    <property type="entry name" value="PaaD"/>
    <property type="match status" value="1"/>
</dbReference>
<feature type="domain" description="Thioesterase" evidence="3">
    <location>
        <begin position="64"/>
        <end position="135"/>
    </location>
</feature>
<dbReference type="GO" id="GO:0016289">
    <property type="term" value="F:acyl-CoA hydrolase activity"/>
    <property type="evidence" value="ECO:0007669"/>
    <property type="project" value="UniProtKB-ARBA"/>
</dbReference>
<dbReference type="PANTHER" id="PTHR42856:SF1">
    <property type="entry name" value="ACYL-COENZYME A THIOESTERASE PAAI"/>
    <property type="match status" value="1"/>
</dbReference>
<proteinExistence type="inferred from homology"/>
<dbReference type="SUPFAM" id="SSF54637">
    <property type="entry name" value="Thioesterase/thiol ester dehydrase-isomerase"/>
    <property type="match status" value="1"/>
</dbReference>
<dbReference type="Pfam" id="PF03061">
    <property type="entry name" value="4HBT"/>
    <property type="match status" value="1"/>
</dbReference>
<dbReference type="InterPro" id="IPR003736">
    <property type="entry name" value="PAAI_dom"/>
</dbReference>
<dbReference type="OrthoDB" id="32575at2"/>
<dbReference type="InterPro" id="IPR006683">
    <property type="entry name" value="Thioestr_dom"/>
</dbReference>
<dbReference type="PANTHER" id="PTHR42856">
    <property type="entry name" value="ACYL-COENZYME A THIOESTERASE PAAI"/>
    <property type="match status" value="1"/>
</dbReference>
<dbReference type="Gene3D" id="3.10.129.10">
    <property type="entry name" value="Hotdog Thioesterase"/>
    <property type="match status" value="1"/>
</dbReference>
<name>A0A0B2B1C0_9ACTN</name>